<accession>A0A1I2KD19</accession>
<feature type="transmembrane region" description="Helical" evidence="1">
    <location>
        <begin position="111"/>
        <end position="128"/>
    </location>
</feature>
<evidence type="ECO:0000313" key="2">
    <source>
        <dbReference type="EMBL" id="NYH87349.1"/>
    </source>
</evidence>
<dbReference type="Proteomes" id="UP000533017">
    <property type="component" value="Unassembled WGS sequence"/>
</dbReference>
<keyword evidence="1" id="KW-1133">Transmembrane helix</keyword>
<organism evidence="3 4">
    <name type="scientific">Actinopolymorpha cephalotaxi</name>
    <dbReference type="NCBI Taxonomy" id="504797"/>
    <lineage>
        <taxon>Bacteria</taxon>
        <taxon>Bacillati</taxon>
        <taxon>Actinomycetota</taxon>
        <taxon>Actinomycetes</taxon>
        <taxon>Propionibacteriales</taxon>
        <taxon>Actinopolymorphaceae</taxon>
        <taxon>Actinopolymorpha</taxon>
    </lineage>
</organism>
<dbReference type="EMBL" id="JACBZA010000001">
    <property type="protein sequence ID" value="NYH87349.1"/>
    <property type="molecule type" value="Genomic_DNA"/>
</dbReference>
<protein>
    <submittedName>
        <fullName evidence="3">Uncharacterized protein</fullName>
    </submittedName>
</protein>
<evidence type="ECO:0000313" key="5">
    <source>
        <dbReference type="Proteomes" id="UP000533017"/>
    </source>
</evidence>
<proteinExistence type="predicted"/>
<sequence>MNEILLAKDLEKQYSRILNEPAAYFSEARSEALTDIRDEIEGAGEHEVADRAHPEQRSLTSAFPEGAIRLHGSTSPIPRSFVLKLVIVAVGVLGLALAVFNRSGASQSPAFFLGSVALGASLGALACYQLDSYLLRSSDAGRGDPSSRH</sequence>
<keyword evidence="1" id="KW-0472">Membrane</keyword>
<dbReference type="RefSeq" id="WP_092880002.1">
    <property type="nucleotide sequence ID" value="NZ_FOOI01000001.1"/>
</dbReference>
<evidence type="ECO:0000313" key="4">
    <source>
        <dbReference type="Proteomes" id="UP000199052"/>
    </source>
</evidence>
<reference evidence="2 5" key="2">
    <citation type="submission" date="2020-07" db="EMBL/GenBank/DDBJ databases">
        <title>Sequencing the genomes of 1000 actinobacteria strains.</title>
        <authorList>
            <person name="Klenk H.-P."/>
        </authorList>
    </citation>
    <scope>NUCLEOTIDE SEQUENCE [LARGE SCALE GENOMIC DNA]</scope>
    <source>
        <strain evidence="2 5">DSM 45117</strain>
    </source>
</reference>
<gene>
    <name evidence="2" type="ORF">FHR37_006200</name>
    <name evidence="3" type="ORF">SAMN05421678_101220</name>
</gene>
<evidence type="ECO:0000313" key="3">
    <source>
        <dbReference type="EMBL" id="SFF64952.1"/>
    </source>
</evidence>
<dbReference type="AlphaFoldDB" id="A0A1I2KD19"/>
<name>A0A1I2KD19_9ACTN</name>
<evidence type="ECO:0000256" key="1">
    <source>
        <dbReference type="SAM" id="Phobius"/>
    </source>
</evidence>
<reference evidence="3 4" key="1">
    <citation type="submission" date="2016-10" db="EMBL/GenBank/DDBJ databases">
        <authorList>
            <person name="de Groot N.N."/>
        </authorList>
    </citation>
    <scope>NUCLEOTIDE SEQUENCE [LARGE SCALE GENOMIC DNA]</scope>
    <source>
        <strain evidence="3 4">CPCC 202808</strain>
    </source>
</reference>
<keyword evidence="1" id="KW-0812">Transmembrane</keyword>
<dbReference type="EMBL" id="FOOI01000001">
    <property type="protein sequence ID" value="SFF64952.1"/>
    <property type="molecule type" value="Genomic_DNA"/>
</dbReference>
<dbReference type="Proteomes" id="UP000199052">
    <property type="component" value="Unassembled WGS sequence"/>
</dbReference>
<keyword evidence="5" id="KW-1185">Reference proteome</keyword>
<feature type="transmembrane region" description="Helical" evidence="1">
    <location>
        <begin position="81"/>
        <end position="99"/>
    </location>
</feature>